<dbReference type="AlphaFoldDB" id="A0A847TX03"/>
<dbReference type="InterPro" id="IPR013099">
    <property type="entry name" value="K_chnl_dom"/>
</dbReference>
<evidence type="ECO:0000313" key="4">
    <source>
        <dbReference type="Proteomes" id="UP000619835"/>
    </source>
</evidence>
<protein>
    <recommendedName>
        <fullName evidence="2">Potassium channel domain-containing protein</fullName>
    </recommendedName>
</protein>
<comment type="caution">
    <text evidence="3">The sequence shown here is derived from an EMBL/GenBank/DDBJ whole genome shotgun (WGS) entry which is preliminary data.</text>
</comment>
<proteinExistence type="predicted"/>
<dbReference type="PANTHER" id="PTHR14136:SF17">
    <property type="entry name" value="BTB_POZ DOMAIN-CONTAINING PROTEIN KCTD9"/>
    <property type="match status" value="1"/>
</dbReference>
<evidence type="ECO:0000256" key="1">
    <source>
        <dbReference type="SAM" id="Phobius"/>
    </source>
</evidence>
<dbReference type="Gene3D" id="1.10.287.70">
    <property type="match status" value="1"/>
</dbReference>
<dbReference type="SUPFAM" id="SSF81324">
    <property type="entry name" value="Voltage-gated potassium channels"/>
    <property type="match status" value="1"/>
</dbReference>
<feature type="transmembrane region" description="Helical" evidence="1">
    <location>
        <begin position="490"/>
        <end position="508"/>
    </location>
</feature>
<reference evidence="3" key="1">
    <citation type="submission" date="2019-12" db="EMBL/GenBank/DDBJ databases">
        <title>Haloferax alexandrinus strain pws11.</title>
        <authorList>
            <person name="Verma D.K."/>
            <person name="Gopal K."/>
            <person name="Prasad E.S."/>
        </authorList>
    </citation>
    <scope>NUCLEOTIDE SEQUENCE</scope>
    <source>
        <strain evidence="3">Pws11</strain>
    </source>
</reference>
<keyword evidence="1" id="KW-0812">Transmembrane</keyword>
<gene>
    <name evidence="3" type="ORF">GOC85_14830</name>
</gene>
<dbReference type="SUPFAM" id="SSF141571">
    <property type="entry name" value="Pentapeptide repeat-like"/>
    <property type="match status" value="1"/>
</dbReference>
<evidence type="ECO:0000313" key="3">
    <source>
        <dbReference type="EMBL" id="NLV03840.1"/>
    </source>
</evidence>
<evidence type="ECO:0000259" key="2">
    <source>
        <dbReference type="Pfam" id="PF07885"/>
    </source>
</evidence>
<dbReference type="Proteomes" id="UP000619835">
    <property type="component" value="Unassembled WGS sequence"/>
</dbReference>
<dbReference type="EMBL" id="WOWC01000001">
    <property type="protein sequence ID" value="NLV03840.1"/>
    <property type="molecule type" value="Genomic_DNA"/>
</dbReference>
<feature type="domain" description="Potassium channel" evidence="2">
    <location>
        <begin position="491"/>
        <end position="541"/>
    </location>
</feature>
<feature type="transmembrane region" description="Helical" evidence="1">
    <location>
        <begin position="515"/>
        <end position="538"/>
    </location>
</feature>
<keyword evidence="1" id="KW-1133">Transmembrane helix</keyword>
<dbReference type="InterPro" id="IPR051082">
    <property type="entry name" value="Pentapeptide-BTB/POZ_domain"/>
</dbReference>
<sequence>MRCLACPRMTNNQCLYQFTWSDEKERAFSQYGDIERNGGPGTSAQVVGVIDNQRIREHSCSREAEDGTNLCIWHSERGDKTTDELKEALLENGETICEPYLSDATLENLDFSEYTILWGRFEDSNLTQVDLSFTTLCLSNFDDATLKEVNFTGTNLSGTRFVDATFKKPSSGNQNTTFSDSNCAGTNFIDADFNTPPIFEGTQFDRSTQLCRNLIDARLNNADLSETEFTDLTLTGANLKEANLSSAEIEADFTNADLSNIYAFDADLSNSKLERAVLDGANLQSADLRGAKIHSAVISDAVIDHDTKFDRISPYEEMAREERNLDSKIEHINRAIWSYNSLSRLSKENALSKQAQQYYIKEKDLKRKLSWLELCGPVSSSSDGRVGTIKAKIDQFLNILAVSGTSERQFRTRFVSQCRLLLKSLKAEISRRTIKYGEGHWNVLFSLGVVTLLYSLIYPIWGIQQGNKVLRYSVTLNGILSGDLYIDWEIWVNSIYFSVVTFTTLGYGDIQPVGFAKYIAASEAVIGASLMALLVFVLGRRATW</sequence>
<dbReference type="InterPro" id="IPR001646">
    <property type="entry name" value="5peptide_repeat"/>
</dbReference>
<dbReference type="Pfam" id="PF07885">
    <property type="entry name" value="Ion_trans_2"/>
    <property type="match status" value="1"/>
</dbReference>
<name>A0A847TX03_HALVO</name>
<dbReference type="Pfam" id="PF00805">
    <property type="entry name" value="Pentapeptide"/>
    <property type="match status" value="3"/>
</dbReference>
<keyword evidence="1" id="KW-0472">Membrane</keyword>
<accession>A0A847TX03</accession>
<dbReference type="Gene3D" id="2.160.20.80">
    <property type="entry name" value="E3 ubiquitin-protein ligase SopA"/>
    <property type="match status" value="1"/>
</dbReference>
<feature type="transmembrane region" description="Helical" evidence="1">
    <location>
        <begin position="441"/>
        <end position="461"/>
    </location>
</feature>
<organism evidence="3 4">
    <name type="scientific">Haloferax volcanii</name>
    <name type="common">Halobacterium volcanii</name>
    <dbReference type="NCBI Taxonomy" id="2246"/>
    <lineage>
        <taxon>Archaea</taxon>
        <taxon>Methanobacteriati</taxon>
        <taxon>Methanobacteriota</taxon>
        <taxon>Stenosarchaea group</taxon>
        <taxon>Halobacteria</taxon>
        <taxon>Halobacteriales</taxon>
        <taxon>Haloferacaceae</taxon>
        <taxon>Haloferax</taxon>
    </lineage>
</organism>
<dbReference type="PANTHER" id="PTHR14136">
    <property type="entry name" value="BTB_POZ DOMAIN-CONTAINING PROTEIN KCTD9"/>
    <property type="match status" value="1"/>
</dbReference>